<feature type="transmembrane region" description="Helical" evidence="8">
    <location>
        <begin position="78"/>
        <end position="104"/>
    </location>
</feature>
<dbReference type="InterPro" id="IPR017540">
    <property type="entry name" value="Exosortase-1"/>
</dbReference>
<dbReference type="AlphaFoldDB" id="A0A1H7IIB9"/>
<comment type="subcellular location">
    <subcellularLocation>
        <location evidence="1">Cell membrane</location>
        <topology evidence="1">Multi-pass membrane protein</topology>
    </subcellularLocation>
</comment>
<feature type="transmembrane region" description="Helical" evidence="8">
    <location>
        <begin position="298"/>
        <end position="324"/>
    </location>
</feature>
<sequence length="514" mass="54811">MTIALPRRSFVATAWTRHLVVLGMSAAALLLIFRSDVRDIVHLWWTSTTFGHCLFIAPVVAWLVWARRAELGQVRPDAWAPGLLVVAAGGMGWMLGEIAGVALARQLGLVLMLEGAVVTTLGPNVARGLLFPLGYAFFMVPFGQELEPPLQDVTVAITMPLLHLFGVPAVVDGVLIHAGRYYFEVAEACSGAKFVISMIAFGVLVANQCFTSWARRALFMAVCVVVPVIANGVRAFGTIYAAHLTSVEAATGFDHIVYGWVFFAIVMAGVIAIAWRWFDRSPDDPAFDPAALQARPRLTMEVIAAGVLVLAGASVFPATAAAIMARAAPLPARIGLPDVAGWHRVDLDPRSAWSPYHPGADHFLLGRYANAAGDAVDVSVAVYASQQEGRELVSYGTGVLREDDRWVRVADLPAIDGGRAVRIVADAAPGNGGGEVERVVATWYRVGDTVTGDDAAVKLATVKMRLFGAPQPGIALHLSAVASPGRDPRGVIERFIASLGEPGDAMLRIAETPR</sequence>
<evidence type="ECO:0000256" key="2">
    <source>
        <dbReference type="ARBA" id="ARBA00022475"/>
    </source>
</evidence>
<keyword evidence="11" id="KW-1185">Reference proteome</keyword>
<evidence type="ECO:0000259" key="9">
    <source>
        <dbReference type="Pfam" id="PF11984"/>
    </source>
</evidence>
<keyword evidence="7 8" id="KW-0472">Membrane</keyword>
<evidence type="ECO:0000256" key="4">
    <source>
        <dbReference type="ARBA" id="ARBA00022692"/>
    </source>
</evidence>
<organism evidence="10 11">
    <name type="scientific">Sphingomonas palmae</name>
    <dbReference type="NCBI Taxonomy" id="1855283"/>
    <lineage>
        <taxon>Bacteria</taxon>
        <taxon>Pseudomonadati</taxon>
        <taxon>Pseudomonadota</taxon>
        <taxon>Alphaproteobacteria</taxon>
        <taxon>Sphingomonadales</taxon>
        <taxon>Sphingomonadaceae</taxon>
        <taxon>Sphingomonas</taxon>
    </lineage>
</organism>
<evidence type="ECO:0000313" key="10">
    <source>
        <dbReference type="EMBL" id="SEK61507.1"/>
    </source>
</evidence>
<dbReference type="InterPro" id="IPR014263">
    <property type="entry name" value="Methanolan_biosynth_EpsI"/>
</dbReference>
<protein>
    <submittedName>
        <fullName evidence="10">Exosortase A</fullName>
    </submittedName>
</protein>
<dbReference type="Pfam" id="PF11984">
    <property type="entry name" value="DUF3485"/>
    <property type="match status" value="1"/>
</dbReference>
<evidence type="ECO:0000256" key="1">
    <source>
        <dbReference type="ARBA" id="ARBA00004651"/>
    </source>
</evidence>
<dbReference type="InterPro" id="IPR026392">
    <property type="entry name" value="Exo/Archaeosortase_dom"/>
</dbReference>
<dbReference type="EMBL" id="FNZZ01000001">
    <property type="protein sequence ID" value="SEK61507.1"/>
    <property type="molecule type" value="Genomic_DNA"/>
</dbReference>
<proteinExistence type="predicted"/>
<evidence type="ECO:0000256" key="7">
    <source>
        <dbReference type="ARBA" id="ARBA00023136"/>
    </source>
</evidence>
<keyword evidence="2" id="KW-1003">Cell membrane</keyword>
<gene>
    <name evidence="10" type="ORF">SAMN05216382_0763</name>
</gene>
<dbReference type="GO" id="GO:0005886">
    <property type="term" value="C:plasma membrane"/>
    <property type="evidence" value="ECO:0007669"/>
    <property type="project" value="UniProtKB-SubCell"/>
</dbReference>
<evidence type="ECO:0000256" key="3">
    <source>
        <dbReference type="ARBA" id="ARBA00022670"/>
    </source>
</evidence>
<dbReference type="NCBIfam" id="TIGR03109">
    <property type="entry name" value="exosort_XrtA"/>
    <property type="match status" value="1"/>
</dbReference>
<feature type="transmembrane region" description="Helical" evidence="8">
    <location>
        <begin position="124"/>
        <end position="143"/>
    </location>
</feature>
<dbReference type="GO" id="GO:0008233">
    <property type="term" value="F:peptidase activity"/>
    <property type="evidence" value="ECO:0007669"/>
    <property type="project" value="UniProtKB-KW"/>
</dbReference>
<dbReference type="NCBIfam" id="TIGR02602">
    <property type="entry name" value="8TM_EpsH"/>
    <property type="match status" value="1"/>
</dbReference>
<accession>A0A1H7IIB9</accession>
<dbReference type="Pfam" id="PF09721">
    <property type="entry name" value="Exosortase_EpsH"/>
    <property type="match status" value="1"/>
</dbReference>
<keyword evidence="6 8" id="KW-1133">Transmembrane helix</keyword>
<evidence type="ECO:0000313" key="11">
    <source>
        <dbReference type="Proteomes" id="UP000199214"/>
    </source>
</evidence>
<evidence type="ECO:0000256" key="6">
    <source>
        <dbReference type="ARBA" id="ARBA00022989"/>
    </source>
</evidence>
<keyword evidence="4 8" id="KW-0812">Transmembrane</keyword>
<dbReference type="NCBIfam" id="TIGR02914">
    <property type="entry name" value="EpsI_fam"/>
    <property type="match status" value="1"/>
</dbReference>
<dbReference type="Proteomes" id="UP000199214">
    <property type="component" value="Unassembled WGS sequence"/>
</dbReference>
<evidence type="ECO:0000256" key="5">
    <source>
        <dbReference type="ARBA" id="ARBA00022801"/>
    </source>
</evidence>
<feature type="transmembrane region" description="Helical" evidence="8">
    <location>
        <begin position="44"/>
        <end position="66"/>
    </location>
</feature>
<keyword evidence="5" id="KW-0378">Hydrolase</keyword>
<keyword evidence="3" id="KW-0645">Protease</keyword>
<dbReference type="STRING" id="1855283.SAMN05216382_0763"/>
<name>A0A1H7IIB9_9SPHN</name>
<reference evidence="11" key="1">
    <citation type="submission" date="2016-10" db="EMBL/GenBank/DDBJ databases">
        <authorList>
            <person name="Varghese N."/>
            <person name="Submissions S."/>
        </authorList>
    </citation>
    <scope>NUCLEOTIDE SEQUENCE [LARGE SCALE GENOMIC DNA]</scope>
    <source>
        <strain evidence="11">JS21-1</strain>
    </source>
</reference>
<dbReference type="InterPro" id="IPR013426">
    <property type="entry name" value="EpsH-like"/>
</dbReference>
<feature type="transmembrane region" description="Helical" evidence="8">
    <location>
        <begin position="217"/>
        <end position="237"/>
    </location>
</feature>
<feature type="domain" description="Methanolan biosynthesis EpsI" evidence="9">
    <location>
        <begin position="309"/>
        <end position="500"/>
    </location>
</feature>
<dbReference type="GO" id="GO:0006508">
    <property type="term" value="P:proteolysis"/>
    <property type="evidence" value="ECO:0007669"/>
    <property type="project" value="UniProtKB-KW"/>
</dbReference>
<feature type="transmembrane region" description="Helical" evidence="8">
    <location>
        <begin position="12"/>
        <end position="32"/>
    </location>
</feature>
<evidence type="ECO:0000256" key="8">
    <source>
        <dbReference type="SAM" id="Phobius"/>
    </source>
</evidence>
<dbReference type="InterPro" id="IPR019127">
    <property type="entry name" value="Exosortase"/>
</dbReference>
<dbReference type="NCBIfam" id="TIGR04178">
    <property type="entry name" value="exo_archaeo"/>
    <property type="match status" value="1"/>
</dbReference>
<dbReference type="OrthoDB" id="9797363at2"/>
<feature type="transmembrane region" description="Helical" evidence="8">
    <location>
        <begin position="257"/>
        <end position="278"/>
    </location>
</feature>
<feature type="transmembrane region" description="Helical" evidence="8">
    <location>
        <begin position="155"/>
        <end position="179"/>
    </location>
</feature>